<gene>
    <name evidence="3" type="ORF">K444DRAFT_636014</name>
</gene>
<evidence type="ECO:0000313" key="3">
    <source>
        <dbReference type="EMBL" id="PMD53117.1"/>
    </source>
</evidence>
<dbReference type="InterPro" id="IPR004827">
    <property type="entry name" value="bZIP"/>
</dbReference>
<dbReference type="Proteomes" id="UP000235371">
    <property type="component" value="Unassembled WGS sequence"/>
</dbReference>
<dbReference type="PROSITE" id="PS00036">
    <property type="entry name" value="BZIP_BASIC"/>
    <property type="match status" value="1"/>
</dbReference>
<feature type="region of interest" description="Disordered" evidence="1">
    <location>
        <begin position="187"/>
        <end position="210"/>
    </location>
</feature>
<evidence type="ECO:0000313" key="4">
    <source>
        <dbReference type="Proteomes" id="UP000235371"/>
    </source>
</evidence>
<dbReference type="Gene3D" id="1.20.5.170">
    <property type="match status" value="1"/>
</dbReference>
<feature type="compositionally biased region" description="Basic and acidic residues" evidence="1">
    <location>
        <begin position="191"/>
        <end position="201"/>
    </location>
</feature>
<dbReference type="GeneID" id="36592022"/>
<dbReference type="OrthoDB" id="3507552at2759"/>
<reference evidence="3 4" key="1">
    <citation type="submission" date="2016-04" db="EMBL/GenBank/DDBJ databases">
        <title>A degradative enzymes factory behind the ericoid mycorrhizal symbiosis.</title>
        <authorList>
            <consortium name="DOE Joint Genome Institute"/>
            <person name="Martino E."/>
            <person name="Morin E."/>
            <person name="Grelet G."/>
            <person name="Kuo A."/>
            <person name="Kohler A."/>
            <person name="Daghino S."/>
            <person name="Barry K."/>
            <person name="Choi C."/>
            <person name="Cichocki N."/>
            <person name="Clum A."/>
            <person name="Copeland A."/>
            <person name="Hainaut M."/>
            <person name="Haridas S."/>
            <person name="Labutti K."/>
            <person name="Lindquist E."/>
            <person name="Lipzen A."/>
            <person name="Khouja H.-R."/>
            <person name="Murat C."/>
            <person name="Ohm R."/>
            <person name="Olson A."/>
            <person name="Spatafora J."/>
            <person name="Veneault-Fourrey C."/>
            <person name="Henrissat B."/>
            <person name="Grigoriev I."/>
            <person name="Martin F."/>
            <person name="Perotto S."/>
        </authorList>
    </citation>
    <scope>NUCLEOTIDE SEQUENCE [LARGE SCALE GENOMIC DNA]</scope>
    <source>
        <strain evidence="3 4">E</strain>
    </source>
</reference>
<dbReference type="RefSeq" id="XP_024730021.1">
    <property type="nucleotide sequence ID" value="XM_024883945.1"/>
</dbReference>
<accession>A0A2J6SQR2</accession>
<organism evidence="3 4">
    <name type="scientific">Hyaloscypha bicolor E</name>
    <dbReference type="NCBI Taxonomy" id="1095630"/>
    <lineage>
        <taxon>Eukaryota</taxon>
        <taxon>Fungi</taxon>
        <taxon>Dikarya</taxon>
        <taxon>Ascomycota</taxon>
        <taxon>Pezizomycotina</taxon>
        <taxon>Leotiomycetes</taxon>
        <taxon>Helotiales</taxon>
        <taxon>Hyaloscyphaceae</taxon>
        <taxon>Hyaloscypha</taxon>
        <taxon>Hyaloscypha bicolor</taxon>
    </lineage>
</organism>
<dbReference type="EMBL" id="KZ613895">
    <property type="protein sequence ID" value="PMD53117.1"/>
    <property type="molecule type" value="Genomic_DNA"/>
</dbReference>
<dbReference type="AlphaFoldDB" id="A0A2J6SQR2"/>
<dbReference type="GO" id="GO:0003700">
    <property type="term" value="F:DNA-binding transcription factor activity"/>
    <property type="evidence" value="ECO:0007669"/>
    <property type="project" value="InterPro"/>
</dbReference>
<feature type="domain" description="BZIP" evidence="2">
    <location>
        <begin position="126"/>
        <end position="141"/>
    </location>
</feature>
<evidence type="ECO:0000259" key="2">
    <source>
        <dbReference type="PROSITE" id="PS00036"/>
    </source>
</evidence>
<dbReference type="SUPFAM" id="SSF57959">
    <property type="entry name" value="Leucine zipper domain"/>
    <property type="match status" value="1"/>
</dbReference>
<dbReference type="InParanoid" id="A0A2J6SQR2"/>
<protein>
    <recommendedName>
        <fullName evidence="2">BZIP domain-containing protein</fullName>
    </recommendedName>
</protein>
<evidence type="ECO:0000256" key="1">
    <source>
        <dbReference type="SAM" id="MobiDB-lite"/>
    </source>
</evidence>
<name>A0A2J6SQR2_9HELO</name>
<proteinExistence type="predicted"/>
<sequence>MAEEGCQNFFADQLSNSQQYQYWEPFHCETDYDLLSLGYQSPVRITSSQQRIAKLTNDKQAGAQCTQISSPLTSSTAEMSTTAWYPPGSEYSPRSQDRSRTPSLDFEPNFQTLKLGHISSTKDTEKRRQQNRNSQIAHRQRNKKLIEDLRQELTDYSVYSQDMYHTLQSLRETTKALVSTIDQALSMHPPKRNDLTTKEQKSSGNSGMSM</sequence>
<dbReference type="InterPro" id="IPR046347">
    <property type="entry name" value="bZIP_sf"/>
</dbReference>
<dbReference type="CDD" id="cd14688">
    <property type="entry name" value="bZIP_YAP"/>
    <property type="match status" value="1"/>
</dbReference>
<feature type="region of interest" description="Disordered" evidence="1">
    <location>
        <begin position="83"/>
        <end position="142"/>
    </location>
</feature>
<keyword evidence="4" id="KW-1185">Reference proteome</keyword>